<keyword evidence="1" id="KW-0812">Transmembrane</keyword>
<evidence type="ECO:0000256" key="1">
    <source>
        <dbReference type="SAM" id="Phobius"/>
    </source>
</evidence>
<gene>
    <name evidence="2" type="ORF">DEE74_16320</name>
</gene>
<keyword evidence="1" id="KW-1133">Transmembrane helix</keyword>
<accession>A0AAW4Q989</accession>
<evidence type="ECO:0000313" key="2">
    <source>
        <dbReference type="EMBL" id="MBX3891430.1"/>
    </source>
</evidence>
<reference evidence="2" key="1">
    <citation type="submission" date="2018-06" db="EMBL/GenBank/DDBJ databases">
        <authorList>
            <person name="O'Rourke A."/>
        </authorList>
    </citation>
    <scope>NUCLEOTIDE SEQUENCE</scope>
    <source>
        <strain evidence="2">132550021-3</strain>
    </source>
</reference>
<protein>
    <recommendedName>
        <fullName evidence="4">Transmembrane protein</fullName>
    </recommendedName>
</protein>
<organism evidence="2 3">
    <name type="scientific">Ralstonia pickettii</name>
    <name type="common">Burkholderia pickettii</name>
    <dbReference type="NCBI Taxonomy" id="329"/>
    <lineage>
        <taxon>Bacteria</taxon>
        <taxon>Pseudomonadati</taxon>
        <taxon>Pseudomonadota</taxon>
        <taxon>Betaproteobacteria</taxon>
        <taxon>Burkholderiales</taxon>
        <taxon>Burkholderiaceae</taxon>
        <taxon>Ralstonia</taxon>
    </lineage>
</organism>
<dbReference type="Proteomes" id="UP001199322">
    <property type="component" value="Unassembled WGS sequence"/>
</dbReference>
<evidence type="ECO:0008006" key="4">
    <source>
        <dbReference type="Google" id="ProtNLM"/>
    </source>
</evidence>
<comment type="caution">
    <text evidence="2">The sequence shown here is derived from an EMBL/GenBank/DDBJ whole genome shotgun (WGS) entry which is preliminary data.</text>
</comment>
<name>A0AAW4Q989_RALPI</name>
<feature type="transmembrane region" description="Helical" evidence="1">
    <location>
        <begin position="50"/>
        <end position="69"/>
    </location>
</feature>
<keyword evidence="1" id="KW-0472">Membrane</keyword>
<dbReference type="AlphaFoldDB" id="A0AAW4Q989"/>
<sequence length="117" mass="13183">MISLEREAYLMRQGRDDARLGMPSCSRELQSVSEQLAYQRGYRKPNFVQVLKAVATVASVVALLAWALWGFSMQIEAWKSGTAIALSPGWDVFACLGFGVPLLFTLLWFWLLPAERQ</sequence>
<dbReference type="EMBL" id="QGBI01000015">
    <property type="protein sequence ID" value="MBX3891430.1"/>
    <property type="molecule type" value="Genomic_DNA"/>
</dbReference>
<feature type="transmembrane region" description="Helical" evidence="1">
    <location>
        <begin position="89"/>
        <end position="112"/>
    </location>
</feature>
<dbReference type="RefSeq" id="WP_182553414.1">
    <property type="nucleotide sequence ID" value="NZ_QGAQ01000015.1"/>
</dbReference>
<proteinExistence type="predicted"/>
<evidence type="ECO:0000313" key="3">
    <source>
        <dbReference type="Proteomes" id="UP001199322"/>
    </source>
</evidence>